<dbReference type="InterPro" id="IPR050214">
    <property type="entry name" value="Cys_Synth/Cystath_Beta-Synth"/>
</dbReference>
<dbReference type="InterPro" id="IPR036052">
    <property type="entry name" value="TrpB-like_PALP_sf"/>
</dbReference>
<gene>
    <name evidence="1" type="ORF">F3Y22_tig00000765pilonHSYRG00033</name>
</gene>
<dbReference type="EMBL" id="VEPZ02000070">
    <property type="protein sequence ID" value="KAE8734381.1"/>
    <property type="molecule type" value="Genomic_DNA"/>
</dbReference>
<dbReference type="Proteomes" id="UP000436088">
    <property type="component" value="Unassembled WGS sequence"/>
</dbReference>
<accession>A0A6A3D4U6</accession>
<protein>
    <recommendedName>
        <fullName evidence="3">Cysteine synthase</fullName>
    </recommendedName>
</protein>
<dbReference type="AlphaFoldDB" id="A0A6A3D4U6"/>
<dbReference type="Gene3D" id="3.40.50.1100">
    <property type="match status" value="1"/>
</dbReference>
<evidence type="ECO:0000313" key="1">
    <source>
        <dbReference type="EMBL" id="KAE8734381.1"/>
    </source>
</evidence>
<name>A0A6A3D4U6_HIBSY</name>
<organism evidence="1 2">
    <name type="scientific">Hibiscus syriacus</name>
    <name type="common">Rose of Sharon</name>
    <dbReference type="NCBI Taxonomy" id="106335"/>
    <lineage>
        <taxon>Eukaryota</taxon>
        <taxon>Viridiplantae</taxon>
        <taxon>Streptophyta</taxon>
        <taxon>Embryophyta</taxon>
        <taxon>Tracheophyta</taxon>
        <taxon>Spermatophyta</taxon>
        <taxon>Magnoliopsida</taxon>
        <taxon>eudicotyledons</taxon>
        <taxon>Gunneridae</taxon>
        <taxon>Pentapetalae</taxon>
        <taxon>rosids</taxon>
        <taxon>malvids</taxon>
        <taxon>Malvales</taxon>
        <taxon>Malvaceae</taxon>
        <taxon>Malvoideae</taxon>
        <taxon>Hibiscus</taxon>
    </lineage>
</organism>
<proteinExistence type="predicted"/>
<reference evidence="1" key="1">
    <citation type="submission" date="2019-09" db="EMBL/GenBank/DDBJ databases">
        <title>Draft genome information of white flower Hibiscus syriacus.</title>
        <authorList>
            <person name="Kim Y.-M."/>
        </authorList>
    </citation>
    <scope>NUCLEOTIDE SEQUENCE [LARGE SCALE GENOMIC DNA]</scope>
    <source>
        <strain evidence="1">YM2019G1</strain>
    </source>
</reference>
<dbReference type="PANTHER" id="PTHR10314">
    <property type="entry name" value="CYSTATHIONINE BETA-SYNTHASE"/>
    <property type="match status" value="1"/>
</dbReference>
<keyword evidence="2" id="KW-1185">Reference proteome</keyword>
<sequence length="105" mass="12012">MAALRSFLSKRSLTCNEMTTTRRLVSTEPIIDSPSFAQRRRDLPKDLPGTKIKREVSQLIGRTPLVFLNKVTDGCGAYIAVKHEMMQPTSSIKDKYQFLWSPSWH</sequence>
<evidence type="ECO:0000313" key="2">
    <source>
        <dbReference type="Proteomes" id="UP000436088"/>
    </source>
</evidence>
<evidence type="ECO:0008006" key="3">
    <source>
        <dbReference type="Google" id="ProtNLM"/>
    </source>
</evidence>
<comment type="caution">
    <text evidence="1">The sequence shown here is derived from an EMBL/GenBank/DDBJ whole genome shotgun (WGS) entry which is preliminary data.</text>
</comment>
<dbReference type="SUPFAM" id="SSF53686">
    <property type="entry name" value="Tryptophan synthase beta subunit-like PLP-dependent enzymes"/>
    <property type="match status" value="1"/>
</dbReference>